<dbReference type="PROSITE" id="PS51257">
    <property type="entry name" value="PROKAR_LIPOPROTEIN"/>
    <property type="match status" value="1"/>
</dbReference>
<sequence length="248" mass="28860">MRYYLLLAVLVTAFGCRNEPKEPVAQEIIDKAIEVSGGPLYTSSNFSFEFRDRKYTLERDKEKILKRITLTDSSEITDIKEPRRFRRLINGEEVQVVDSMARKYANSVNSVHYFAYLPYGLNDPAVNKKYLGEEDLKGQSYYKVEVTFDQQGGGDDFEDTYIYWFNKQTFKPDYLAYDYHTDGGGMRFREAFNERYVGGIRFVDYNNYKPESKDIALTSIGKLFEEDKLELLSKVELDNVVVNPGNYN</sequence>
<keyword evidence="2" id="KW-1185">Reference proteome</keyword>
<dbReference type="RefSeq" id="WP_161436449.1">
    <property type="nucleotide sequence ID" value="NZ_WXYO01000007.1"/>
</dbReference>
<name>A0A6L9EF58_9FLAO</name>
<dbReference type="InterPro" id="IPR045444">
    <property type="entry name" value="DUF6503"/>
</dbReference>
<organism evidence="1 2">
    <name type="scientific">Poritiphilus flavus</name>
    <dbReference type="NCBI Taxonomy" id="2697053"/>
    <lineage>
        <taxon>Bacteria</taxon>
        <taxon>Pseudomonadati</taxon>
        <taxon>Bacteroidota</taxon>
        <taxon>Flavobacteriia</taxon>
        <taxon>Flavobacteriales</taxon>
        <taxon>Flavobacteriaceae</taxon>
        <taxon>Poritiphilus</taxon>
    </lineage>
</organism>
<gene>
    <name evidence="1" type="ORF">GTQ38_15430</name>
</gene>
<reference evidence="1 2" key="1">
    <citation type="submission" date="2020-01" db="EMBL/GenBank/DDBJ databases">
        <title>Bacteria diversity of Porities sp.</title>
        <authorList>
            <person name="Wang G."/>
        </authorList>
    </citation>
    <scope>NUCLEOTIDE SEQUENCE [LARGE SCALE GENOMIC DNA]</scope>
    <source>
        <strain evidence="1 2">R33</strain>
    </source>
</reference>
<dbReference type="Proteomes" id="UP000475249">
    <property type="component" value="Unassembled WGS sequence"/>
</dbReference>
<dbReference type="Pfam" id="PF20113">
    <property type="entry name" value="DUF6503"/>
    <property type="match status" value="1"/>
</dbReference>
<comment type="caution">
    <text evidence="1">The sequence shown here is derived from an EMBL/GenBank/DDBJ whole genome shotgun (WGS) entry which is preliminary data.</text>
</comment>
<protein>
    <submittedName>
        <fullName evidence="1">Deoxyribose-phosphate aldolase</fullName>
    </submittedName>
</protein>
<proteinExistence type="predicted"/>
<dbReference type="EMBL" id="WXYO01000007">
    <property type="protein sequence ID" value="NAS13404.1"/>
    <property type="molecule type" value="Genomic_DNA"/>
</dbReference>
<evidence type="ECO:0000313" key="2">
    <source>
        <dbReference type="Proteomes" id="UP000475249"/>
    </source>
</evidence>
<dbReference type="AlphaFoldDB" id="A0A6L9EF58"/>
<accession>A0A6L9EF58</accession>
<evidence type="ECO:0000313" key="1">
    <source>
        <dbReference type="EMBL" id="NAS13404.1"/>
    </source>
</evidence>